<gene>
    <name evidence="2" type="ORF">MBM_02184</name>
</gene>
<dbReference type="HOGENOM" id="CLU_013929_14_0_1"/>
<evidence type="ECO:0000313" key="2">
    <source>
        <dbReference type="EMBL" id="EKD20232.1"/>
    </source>
</evidence>
<name>K1X574_MARBU</name>
<evidence type="ECO:0008006" key="4">
    <source>
        <dbReference type="Google" id="ProtNLM"/>
    </source>
</evidence>
<protein>
    <recommendedName>
        <fullName evidence="4">DDE-1 domain-containing protein</fullName>
    </recommendedName>
</protein>
<dbReference type="EMBL" id="JH921430">
    <property type="protein sequence ID" value="EKD20232.1"/>
    <property type="molecule type" value="Genomic_DNA"/>
</dbReference>
<dbReference type="AlphaFoldDB" id="K1X574"/>
<dbReference type="KEGG" id="mbe:MBM_02184"/>
<dbReference type="InParanoid" id="K1X574"/>
<proteinExistence type="predicted"/>
<dbReference type="OrthoDB" id="3562866at2759"/>
<dbReference type="Proteomes" id="UP000006753">
    <property type="component" value="Unassembled WGS sequence"/>
</dbReference>
<sequence length="428" mass="49860">MRVLRAIYVGVAKRLVVHTEVSPTHDGESQGRTESPARSSQHKRIQLAFEWLLENPSETPLTASRIHMIEKPDTLKRRWNRYQAKQARLKEGKALQVERLMVLSAAQHKAVLIYAANQATKGGKGATKRMLYRCICYLKIQENKPKPSWRWFQSWLRNTAELYAIRTKPIASYRVDMHIEKSLSNWFYTELVPAIQFCGIGPKDKHRIANIDKKGARICMPAGEEVIVPIGIKEIYTRIYENRLSVTVIEAILADRKAIPLMIIFSEKMTRHEVVTVSESGYTNDRITIEWLKHFIKHTDQGPDKPWMILLLDSQLCYEALNFILLAKQNRFEAEYIISSFMRDFLQIREQTFTTRNIKHAFRDVRMWPISFSQIQRKLKEYSKKSKKEAGLHILEYGETSDLEEDEYSFSIDKQPDELPLLALPRPP</sequence>
<accession>K1X574</accession>
<feature type="region of interest" description="Disordered" evidence="1">
    <location>
        <begin position="20"/>
        <end position="41"/>
    </location>
</feature>
<evidence type="ECO:0000256" key="1">
    <source>
        <dbReference type="SAM" id="MobiDB-lite"/>
    </source>
</evidence>
<dbReference type="OMA" id="FTIQHAF"/>
<evidence type="ECO:0000313" key="3">
    <source>
        <dbReference type="Proteomes" id="UP000006753"/>
    </source>
</evidence>
<reference evidence="2 3" key="1">
    <citation type="journal article" date="2012" name="BMC Genomics">
        <title>Sequencing the genome of Marssonina brunnea reveals fungus-poplar co-evolution.</title>
        <authorList>
            <person name="Zhu S."/>
            <person name="Cao Y.-Z."/>
            <person name="Jiang C."/>
            <person name="Tan B.-Y."/>
            <person name="Wang Z."/>
            <person name="Feng S."/>
            <person name="Zhang L."/>
            <person name="Su X.-H."/>
            <person name="Brejova B."/>
            <person name="Vinar T."/>
            <person name="Xu M."/>
            <person name="Wang M.-X."/>
            <person name="Zhang S.-G."/>
            <person name="Huang M.-R."/>
            <person name="Wu R."/>
            <person name="Zhou Y."/>
        </authorList>
    </citation>
    <scope>NUCLEOTIDE SEQUENCE [LARGE SCALE GENOMIC DNA]</scope>
    <source>
        <strain evidence="2 3">MB_m1</strain>
    </source>
</reference>
<organism evidence="2 3">
    <name type="scientific">Marssonina brunnea f. sp. multigermtubi (strain MB_m1)</name>
    <name type="common">Marssonina leaf spot fungus</name>
    <dbReference type="NCBI Taxonomy" id="1072389"/>
    <lineage>
        <taxon>Eukaryota</taxon>
        <taxon>Fungi</taxon>
        <taxon>Dikarya</taxon>
        <taxon>Ascomycota</taxon>
        <taxon>Pezizomycotina</taxon>
        <taxon>Leotiomycetes</taxon>
        <taxon>Helotiales</taxon>
        <taxon>Drepanopezizaceae</taxon>
        <taxon>Drepanopeziza</taxon>
    </lineage>
</organism>
<keyword evidence="3" id="KW-1185">Reference proteome</keyword>